<dbReference type="Proteomes" id="UP001597101">
    <property type="component" value="Unassembled WGS sequence"/>
</dbReference>
<dbReference type="Pfam" id="PF07331">
    <property type="entry name" value="TctB"/>
    <property type="match status" value="1"/>
</dbReference>
<keyword evidence="1" id="KW-0472">Membrane</keyword>
<feature type="transmembrane region" description="Helical" evidence="1">
    <location>
        <begin position="125"/>
        <end position="145"/>
    </location>
</feature>
<gene>
    <name evidence="3" type="ORF">ACFQ14_06350</name>
</gene>
<evidence type="ECO:0000256" key="1">
    <source>
        <dbReference type="SAM" id="Phobius"/>
    </source>
</evidence>
<feature type="transmembrane region" description="Helical" evidence="1">
    <location>
        <begin position="66"/>
        <end position="87"/>
    </location>
</feature>
<accession>A0ABW3FEY4</accession>
<feature type="transmembrane region" description="Helical" evidence="1">
    <location>
        <begin position="93"/>
        <end position="113"/>
    </location>
</feature>
<sequence length="153" mass="16757">MKASIAEHRIASGFILAVAVGVAYISFTGEPVEAFLFPRIIAVVMLTLAAWNFFRAITGVSKVGEGVSWELAKTIAPGAAIILVYIFVLAKFLGFYTASMVTFVSIFAVYDPAPHTEIMSWVKRIAVAFVFMAVMYGLFSLLLQVQTPRGMFF</sequence>
<feature type="transmembrane region" description="Helical" evidence="1">
    <location>
        <begin position="12"/>
        <end position="29"/>
    </location>
</feature>
<protein>
    <submittedName>
        <fullName evidence="3">Tripartite tricarboxylate transporter TctB family protein</fullName>
    </submittedName>
</protein>
<dbReference type="RefSeq" id="WP_377211859.1">
    <property type="nucleotide sequence ID" value="NZ_JBHTJV010000003.1"/>
</dbReference>
<feature type="domain" description="DUF1468" evidence="2">
    <location>
        <begin position="11"/>
        <end position="148"/>
    </location>
</feature>
<evidence type="ECO:0000313" key="4">
    <source>
        <dbReference type="Proteomes" id="UP001597101"/>
    </source>
</evidence>
<evidence type="ECO:0000313" key="3">
    <source>
        <dbReference type="EMBL" id="MFD0916023.1"/>
    </source>
</evidence>
<comment type="caution">
    <text evidence="3">The sequence shown here is derived from an EMBL/GenBank/DDBJ whole genome shotgun (WGS) entry which is preliminary data.</text>
</comment>
<keyword evidence="4" id="KW-1185">Reference proteome</keyword>
<keyword evidence="1" id="KW-0812">Transmembrane</keyword>
<dbReference type="EMBL" id="JBHTJV010000003">
    <property type="protein sequence ID" value="MFD0916023.1"/>
    <property type="molecule type" value="Genomic_DNA"/>
</dbReference>
<organism evidence="3 4">
    <name type="scientific">Pseudahrensia aquimaris</name>
    <dbReference type="NCBI Taxonomy" id="744461"/>
    <lineage>
        <taxon>Bacteria</taxon>
        <taxon>Pseudomonadati</taxon>
        <taxon>Pseudomonadota</taxon>
        <taxon>Alphaproteobacteria</taxon>
        <taxon>Hyphomicrobiales</taxon>
        <taxon>Ahrensiaceae</taxon>
        <taxon>Pseudahrensia</taxon>
    </lineage>
</organism>
<reference evidence="4" key="1">
    <citation type="journal article" date="2019" name="Int. J. Syst. Evol. Microbiol.">
        <title>The Global Catalogue of Microorganisms (GCM) 10K type strain sequencing project: providing services to taxonomists for standard genome sequencing and annotation.</title>
        <authorList>
            <consortium name="The Broad Institute Genomics Platform"/>
            <consortium name="The Broad Institute Genome Sequencing Center for Infectious Disease"/>
            <person name="Wu L."/>
            <person name="Ma J."/>
        </authorList>
    </citation>
    <scope>NUCLEOTIDE SEQUENCE [LARGE SCALE GENOMIC DNA]</scope>
    <source>
        <strain evidence="4">CCUG 60023</strain>
    </source>
</reference>
<feature type="transmembrane region" description="Helical" evidence="1">
    <location>
        <begin position="35"/>
        <end position="54"/>
    </location>
</feature>
<dbReference type="InterPro" id="IPR009936">
    <property type="entry name" value="DUF1468"/>
</dbReference>
<evidence type="ECO:0000259" key="2">
    <source>
        <dbReference type="Pfam" id="PF07331"/>
    </source>
</evidence>
<proteinExistence type="predicted"/>
<name>A0ABW3FEY4_9HYPH</name>
<keyword evidence="1" id="KW-1133">Transmembrane helix</keyword>